<dbReference type="GO" id="GO:0042773">
    <property type="term" value="P:ATP synthesis coupled electron transport"/>
    <property type="evidence" value="ECO:0007669"/>
    <property type="project" value="InterPro"/>
</dbReference>
<sequence length="546" mass="61123">MMIYLVFWFLLVLSLMLCIVLYYIMSSGKVLVYMMFMDYSWSSIKMGMLVDDVSVLFSLVVVLVSASVMLFGVYYMGDEVMMNYFVMLVAFFVGGMLVLVLSGSFIVSYVGWDILGVVSFLLIMYYGNYVSVGGSMITMFMNRVGDCLLIVMFLWVLLLDQEWLVGGHIEKLSLCWISMLMVLAVMTKSAQFPYSAWLPLAMAAPTPVSALVHSSTLVTAGVYLMIRWQGVLDENSMYVLYLASVITIIYSGVFLISEEDVKKVVALSTLMHLGIMMSMIAMGMWYWAYVHMMLHAIYKSLLFVSVGVVLVNMAHEQSFGGMSSVCKFMSYNSSMMFISVLSLSGLPYFSGFYSKEVMVGLMMVSSMSVFWMVMGLLGLSVSFLYSLRLLSMFVGSAPSHGTVVMGLKLIGSVKLWLMVFGGLSMVIGWVVVQALSSGLMVVESLVSEMLFMYLFMGLVVVGVWGVKVVFLVSNGFWADLFTEVWLFWSMKIFTVVVKMDMLWSDYLMELVGMVGVESSSAIVWSSLYKSLLVYAISFMFLMGLLL</sequence>
<reference evidence="10" key="1">
    <citation type="journal article" date="2013" name="Mol. Phylogenet. Evol.">
        <title>Phylogenetic analyses of endoparasitic Acanthocephala based on mitochondrial genomes suggest secondary loss of sensory organs.</title>
        <authorList>
            <person name="Weber M."/>
            <person name="Wey-Fabrizius A.R."/>
            <person name="Podsiadlowski L."/>
            <person name="Witek A."/>
            <person name="Schill R.O."/>
            <person name="Sugar L."/>
            <person name="Herlyn H."/>
            <person name="Hankeln T."/>
        </authorList>
    </citation>
    <scope>NUCLEOTIDE SEQUENCE</scope>
</reference>
<evidence type="ECO:0000256" key="8">
    <source>
        <dbReference type="SAM" id="Phobius"/>
    </source>
</evidence>
<dbReference type="Pfam" id="PF00361">
    <property type="entry name" value="Proton_antipo_M"/>
    <property type="match status" value="1"/>
</dbReference>
<proteinExistence type="predicted"/>
<evidence type="ECO:0000256" key="3">
    <source>
        <dbReference type="ARBA" id="ARBA00022692"/>
    </source>
</evidence>
<evidence type="ECO:0000256" key="5">
    <source>
        <dbReference type="ARBA" id="ARBA00023136"/>
    </source>
</evidence>
<evidence type="ECO:0000256" key="2">
    <source>
        <dbReference type="ARBA" id="ARBA00012944"/>
    </source>
</evidence>
<feature type="transmembrane region" description="Helical" evidence="8">
    <location>
        <begin position="238"/>
        <end position="257"/>
    </location>
</feature>
<dbReference type="InterPro" id="IPR001750">
    <property type="entry name" value="ND/Mrp_TM"/>
</dbReference>
<keyword evidence="4 8" id="KW-1133">Transmembrane helix</keyword>
<evidence type="ECO:0000256" key="1">
    <source>
        <dbReference type="ARBA" id="ARBA00004141"/>
    </source>
</evidence>
<feature type="transmembrane region" description="Helical" evidence="8">
    <location>
        <begin position="264"/>
        <end position="287"/>
    </location>
</feature>
<protein>
    <recommendedName>
        <fullName evidence="2">NADH:ubiquinone reductase (H(+)-translocating)</fullName>
        <ecNumber evidence="2">7.1.1.2</ecNumber>
    </recommendedName>
    <alternativeName>
        <fullName evidence="6">NADH dehydrogenase subunit 5</fullName>
    </alternativeName>
</protein>
<dbReference type="GO" id="GO:0008137">
    <property type="term" value="F:NADH dehydrogenase (ubiquinone) activity"/>
    <property type="evidence" value="ECO:0007669"/>
    <property type="project" value="UniProtKB-EC"/>
</dbReference>
<dbReference type="InterPro" id="IPR003945">
    <property type="entry name" value="NU5C-like"/>
</dbReference>
<dbReference type="PRINTS" id="PR01434">
    <property type="entry name" value="NADHDHGNASE5"/>
</dbReference>
<keyword evidence="3 8" id="KW-0812">Transmembrane</keyword>
<feature type="transmembrane region" description="Helical" evidence="8">
    <location>
        <begin position="109"/>
        <end position="128"/>
    </location>
</feature>
<dbReference type="EMBL" id="FR856886">
    <property type="protein sequence ID" value="CCA94498.2"/>
    <property type="molecule type" value="Genomic_DNA"/>
</dbReference>
<dbReference type="RefSeq" id="YP_007183166.1">
    <property type="nucleotide sequence ID" value="NC_019808.1"/>
</dbReference>
<comment type="subcellular location">
    <subcellularLocation>
        <location evidence="1">Membrane</location>
        <topology evidence="1">Multi-pass membrane protein</topology>
    </subcellularLocation>
</comment>
<keyword evidence="5 8" id="KW-0472">Membrane</keyword>
<evidence type="ECO:0000256" key="4">
    <source>
        <dbReference type="ARBA" id="ARBA00022989"/>
    </source>
</evidence>
<feature type="transmembrane region" description="Helical" evidence="8">
    <location>
        <begin position="335"/>
        <end position="353"/>
    </location>
</feature>
<organism evidence="10">
    <name type="scientific">Macracanthorhynchus hirudinaceus</name>
    <name type="common">Giant thorny-headed worm</name>
    <dbReference type="NCBI Taxonomy" id="1032456"/>
    <lineage>
        <taxon>Eukaryota</taxon>
        <taxon>Metazoa</taxon>
        <taxon>Spiralia</taxon>
        <taxon>Lophotrochozoa</taxon>
        <taxon>Acanthocephala</taxon>
        <taxon>Archiacanthocephala</taxon>
        <taxon>Oligacanthorhynchida</taxon>
        <taxon>Oligacanthorhynchidae</taxon>
        <taxon>Macracanthorhynchus</taxon>
    </lineage>
</organism>
<dbReference type="GO" id="GO:0016020">
    <property type="term" value="C:membrane"/>
    <property type="evidence" value="ECO:0007669"/>
    <property type="project" value="UniProtKB-SubCell"/>
</dbReference>
<dbReference type="PANTHER" id="PTHR42829:SF2">
    <property type="entry name" value="NADH-UBIQUINONE OXIDOREDUCTASE CHAIN 5"/>
    <property type="match status" value="1"/>
</dbReference>
<dbReference type="GO" id="GO:0003954">
    <property type="term" value="F:NADH dehydrogenase activity"/>
    <property type="evidence" value="ECO:0007669"/>
    <property type="project" value="TreeGrafter"/>
</dbReference>
<dbReference type="AlphaFoldDB" id="K0JA14"/>
<feature type="transmembrane region" description="Helical" evidence="8">
    <location>
        <begin position="415"/>
        <end position="435"/>
    </location>
</feature>
<evidence type="ECO:0000256" key="6">
    <source>
        <dbReference type="ARBA" id="ARBA00031027"/>
    </source>
</evidence>
<comment type="catalytic activity">
    <reaction evidence="7">
        <text>a ubiquinone + NADH + 5 H(+)(in) = a ubiquinol + NAD(+) + 4 H(+)(out)</text>
        <dbReference type="Rhea" id="RHEA:29091"/>
        <dbReference type="Rhea" id="RHEA-COMP:9565"/>
        <dbReference type="Rhea" id="RHEA-COMP:9566"/>
        <dbReference type="ChEBI" id="CHEBI:15378"/>
        <dbReference type="ChEBI" id="CHEBI:16389"/>
        <dbReference type="ChEBI" id="CHEBI:17976"/>
        <dbReference type="ChEBI" id="CHEBI:57540"/>
        <dbReference type="ChEBI" id="CHEBI:57945"/>
        <dbReference type="EC" id="7.1.1.2"/>
    </reaction>
</comment>
<feature type="transmembrane region" description="Helical" evidence="8">
    <location>
        <begin position="84"/>
        <end position="103"/>
    </location>
</feature>
<dbReference type="PANTHER" id="PTHR42829">
    <property type="entry name" value="NADH-UBIQUINONE OXIDOREDUCTASE CHAIN 5"/>
    <property type="match status" value="1"/>
</dbReference>
<feature type="transmembrane region" description="Helical" evidence="8">
    <location>
        <begin position="450"/>
        <end position="472"/>
    </location>
</feature>
<feature type="transmembrane region" description="Helical" evidence="8">
    <location>
        <begin position="140"/>
        <end position="158"/>
    </location>
</feature>
<feature type="transmembrane region" description="Helical" evidence="8">
    <location>
        <begin position="359"/>
        <end position="385"/>
    </location>
</feature>
<dbReference type="EC" id="7.1.1.2" evidence="2"/>
<feature type="transmembrane region" description="Helical" evidence="8">
    <location>
        <begin position="293"/>
        <end position="314"/>
    </location>
</feature>
<evidence type="ECO:0000313" key="10">
    <source>
        <dbReference type="EMBL" id="CCA94498.2"/>
    </source>
</evidence>
<keyword evidence="10" id="KW-0496">Mitochondrion</keyword>
<feature type="domain" description="NADH:quinone oxidoreductase/Mrp antiporter transmembrane" evidence="9">
    <location>
        <begin position="103"/>
        <end position="373"/>
    </location>
</feature>
<dbReference type="CTD" id="4540"/>
<accession>K0JA14</accession>
<feature type="transmembrane region" description="Helical" evidence="8">
    <location>
        <begin position="6"/>
        <end position="24"/>
    </location>
</feature>
<feature type="transmembrane region" description="Helical" evidence="8">
    <location>
        <begin position="56"/>
        <end position="77"/>
    </location>
</feature>
<dbReference type="GeneID" id="14216985"/>
<feature type="transmembrane region" description="Helical" evidence="8">
    <location>
        <begin position="523"/>
        <end position="545"/>
    </location>
</feature>
<feature type="transmembrane region" description="Helical" evidence="8">
    <location>
        <begin position="197"/>
        <end position="226"/>
    </location>
</feature>
<feature type="transmembrane region" description="Helical" evidence="8">
    <location>
        <begin position="484"/>
        <end position="503"/>
    </location>
</feature>
<name>K0JA14_MACHR</name>
<gene>
    <name evidence="10" type="primary">ND5</name>
</gene>
<feature type="transmembrane region" description="Helical" evidence="8">
    <location>
        <begin position="164"/>
        <end position="185"/>
    </location>
</feature>
<geneLocation type="mitochondrion" evidence="10"/>
<evidence type="ECO:0000256" key="7">
    <source>
        <dbReference type="ARBA" id="ARBA00049551"/>
    </source>
</evidence>
<dbReference type="GO" id="GO:0015990">
    <property type="term" value="P:electron transport coupled proton transport"/>
    <property type="evidence" value="ECO:0007669"/>
    <property type="project" value="TreeGrafter"/>
</dbReference>
<evidence type="ECO:0000259" key="9">
    <source>
        <dbReference type="Pfam" id="PF00361"/>
    </source>
</evidence>